<dbReference type="SUPFAM" id="SSF48179">
    <property type="entry name" value="6-phosphogluconate dehydrogenase C-terminal domain-like"/>
    <property type="match status" value="1"/>
</dbReference>
<dbReference type="PIRSF" id="PIRSF000193">
    <property type="entry name" value="Pyrrol-5-carb_rd"/>
    <property type="match status" value="1"/>
</dbReference>
<evidence type="ECO:0000313" key="6">
    <source>
        <dbReference type="Proteomes" id="UP001281203"/>
    </source>
</evidence>
<evidence type="ECO:0000256" key="2">
    <source>
        <dbReference type="ARBA" id="ARBA00022857"/>
    </source>
</evidence>
<name>A0ABU3WZ30_9EURY</name>
<dbReference type="EMBL" id="WBKO01000001">
    <property type="protein sequence ID" value="MDV2481062.1"/>
    <property type="molecule type" value="Genomic_DNA"/>
</dbReference>
<dbReference type="InterPro" id="IPR028939">
    <property type="entry name" value="P5C_Rdtase_cat_N"/>
</dbReference>
<feature type="domain" description="Pyrroline-5-carboxylate reductase catalytic N-terminal" evidence="4">
    <location>
        <begin position="29"/>
        <end position="121"/>
    </location>
</feature>
<comment type="similarity">
    <text evidence="1">Belongs to the pyrroline-5-carboxylate reductase family.</text>
</comment>
<dbReference type="Gene3D" id="3.40.50.720">
    <property type="entry name" value="NAD(P)-binding Rossmann-like Domain"/>
    <property type="match status" value="1"/>
</dbReference>
<keyword evidence="6" id="KW-1185">Reference proteome</keyword>
<dbReference type="InterPro" id="IPR008927">
    <property type="entry name" value="6-PGluconate_DH-like_C_sf"/>
</dbReference>
<evidence type="ECO:0000313" key="5">
    <source>
        <dbReference type="EMBL" id="MDV2481062.1"/>
    </source>
</evidence>
<gene>
    <name evidence="5" type="ORF">F8E02_03365</name>
</gene>
<keyword evidence="2" id="KW-0521">NADP</keyword>
<reference evidence="5 6" key="1">
    <citation type="submission" date="2019-10" db="EMBL/GenBank/DDBJ databases">
        <title>Isolation and characterization of Methanoculleus sp. Wushi-C6 from a hot spring well.</title>
        <authorList>
            <person name="Chen S.-C."/>
            <person name="Lan Z.-H."/>
            <person name="You Y.-T."/>
            <person name="Lai M.-C."/>
        </authorList>
    </citation>
    <scope>NUCLEOTIDE SEQUENCE [LARGE SCALE GENOMIC DNA]</scope>
    <source>
        <strain evidence="5 6">Wushi-C6</strain>
    </source>
</reference>
<accession>A0ABU3WZ30</accession>
<dbReference type="InterPro" id="IPR000304">
    <property type="entry name" value="Pyrroline-COOH_reductase"/>
</dbReference>
<dbReference type="Proteomes" id="UP001281203">
    <property type="component" value="Unassembled WGS sequence"/>
</dbReference>
<dbReference type="PANTHER" id="PTHR11645">
    <property type="entry name" value="PYRROLINE-5-CARBOXYLATE REDUCTASE"/>
    <property type="match status" value="1"/>
</dbReference>
<dbReference type="SUPFAM" id="SSF51735">
    <property type="entry name" value="NAD(P)-binding Rossmann-fold domains"/>
    <property type="match status" value="1"/>
</dbReference>
<organism evidence="5 6">
    <name type="scientific">Methanoculleus caldifontis</name>
    <dbReference type="NCBI Taxonomy" id="2651577"/>
    <lineage>
        <taxon>Archaea</taxon>
        <taxon>Methanobacteriati</taxon>
        <taxon>Methanobacteriota</taxon>
        <taxon>Stenosarchaea group</taxon>
        <taxon>Methanomicrobia</taxon>
        <taxon>Methanomicrobiales</taxon>
        <taxon>Methanomicrobiaceae</taxon>
        <taxon>Methanoculleus</taxon>
    </lineage>
</organism>
<protein>
    <submittedName>
        <fullName evidence="5">Pyrroline-5-carboxylate reductase</fullName>
    </submittedName>
</protein>
<dbReference type="Pfam" id="PF03807">
    <property type="entry name" value="F420_oxidored"/>
    <property type="match status" value="1"/>
</dbReference>
<evidence type="ECO:0000256" key="3">
    <source>
        <dbReference type="ARBA" id="ARBA00023002"/>
    </source>
</evidence>
<evidence type="ECO:0000256" key="1">
    <source>
        <dbReference type="ARBA" id="ARBA00005525"/>
    </source>
</evidence>
<sequence length="282" mass="30159">MPITFRCYRTCTNQSFDCGGGKNMDSTSVGFIGGGRIVRIILTGWEKAGSMPERVIVSDPNPAALAALKERFPAIEVAGDDNARPASADIVVLGLHPPAVGAVLPAIAPALRSEALLVSLAPKWKIAGIAGGLGGRRAIVRMIPNAPATVGSGYNPVAFSDGVTPEQRRQFERVFGTLGEMPEVAEEKLEAYAVLTAMGPTYFWFQWYELLDLARSFGLTDAEAKEGLAAMVEGALRTMKSPDLTPDAVIDLVPVRPIAAGEEAIREIYRTNLTGLYRKLAE</sequence>
<keyword evidence="3" id="KW-0560">Oxidoreductase</keyword>
<evidence type="ECO:0000259" key="4">
    <source>
        <dbReference type="Pfam" id="PF03807"/>
    </source>
</evidence>
<dbReference type="Gene3D" id="1.10.3730.10">
    <property type="entry name" value="ProC C-terminal domain-like"/>
    <property type="match status" value="1"/>
</dbReference>
<dbReference type="PANTHER" id="PTHR11645:SF0">
    <property type="entry name" value="PYRROLINE-5-CARBOXYLATE REDUCTASE 3"/>
    <property type="match status" value="1"/>
</dbReference>
<dbReference type="InterPro" id="IPR036291">
    <property type="entry name" value="NAD(P)-bd_dom_sf"/>
</dbReference>
<comment type="caution">
    <text evidence="5">The sequence shown here is derived from an EMBL/GenBank/DDBJ whole genome shotgun (WGS) entry which is preliminary data.</text>
</comment>
<proteinExistence type="inferred from homology"/>